<keyword evidence="6" id="KW-0812">Transmembrane</keyword>
<keyword evidence="6" id="KW-1133">Transmembrane helix</keyword>
<dbReference type="Proteomes" id="UP000824232">
    <property type="component" value="Unassembled WGS sequence"/>
</dbReference>
<sequence length="266" mass="30753">MILVTLGTQDKSFERLLKAIDKEIEKGNIKDKVVVQAGYTKYKSKNMEIFKSVSNDRLEELMDEASLIITHGGVGSILTALKHHKKVIATPRLAKYNEHTNDHQKQIIEEFGKLGYIIPLKDLTKLDKMLEKSKTFKPKEFNSNNENFKKLIINYIEETNHISWFNRDKFAILTSLINLFIFYLLNLTGMNIYLNFTINYVISCLIMALFKTKKISNPITSIICFYLIEGLSLLLLVDNLNIDVILSKFIINILTVIIYHFLVKKN</sequence>
<evidence type="ECO:0000256" key="6">
    <source>
        <dbReference type="SAM" id="Phobius"/>
    </source>
</evidence>
<feature type="transmembrane region" description="Helical" evidence="6">
    <location>
        <begin position="170"/>
        <end position="186"/>
    </location>
</feature>
<evidence type="ECO:0000256" key="2">
    <source>
        <dbReference type="ARBA" id="ARBA00006962"/>
    </source>
</evidence>
<dbReference type="AlphaFoldDB" id="A0A9D1DUG4"/>
<dbReference type="InterPro" id="IPR007235">
    <property type="entry name" value="Glyco_trans_28_C"/>
</dbReference>
<reference evidence="8" key="1">
    <citation type="submission" date="2020-10" db="EMBL/GenBank/DDBJ databases">
        <authorList>
            <person name="Gilroy R."/>
        </authorList>
    </citation>
    <scope>NUCLEOTIDE SEQUENCE</scope>
    <source>
        <strain evidence="8">CHK184-20233</strain>
    </source>
</reference>
<keyword evidence="6" id="KW-0472">Membrane</keyword>
<name>A0A9D1DUG4_9FIRM</name>
<evidence type="ECO:0000313" key="8">
    <source>
        <dbReference type="EMBL" id="HIR59116.1"/>
    </source>
</evidence>
<dbReference type="InterPro" id="IPR048097">
    <property type="entry name" value="Cps14G-like"/>
</dbReference>
<keyword evidence="3" id="KW-0328">Glycosyltransferase</keyword>
<keyword evidence="5" id="KW-0256">Endoplasmic reticulum</keyword>
<accession>A0A9D1DUG4</accession>
<evidence type="ECO:0000256" key="3">
    <source>
        <dbReference type="ARBA" id="ARBA00022676"/>
    </source>
</evidence>
<dbReference type="EMBL" id="DVHC01000037">
    <property type="protein sequence ID" value="HIR59116.1"/>
    <property type="molecule type" value="Genomic_DNA"/>
</dbReference>
<proteinExistence type="inferred from homology"/>
<dbReference type="GO" id="GO:0016758">
    <property type="term" value="F:hexosyltransferase activity"/>
    <property type="evidence" value="ECO:0007669"/>
    <property type="project" value="InterPro"/>
</dbReference>
<evidence type="ECO:0000313" key="9">
    <source>
        <dbReference type="Proteomes" id="UP000824232"/>
    </source>
</evidence>
<comment type="similarity">
    <text evidence="2">Belongs to the glycosyltransferase 28 family.</text>
</comment>
<comment type="subcellular location">
    <subcellularLocation>
        <location evidence="1">Endoplasmic reticulum</location>
    </subcellularLocation>
</comment>
<evidence type="ECO:0000256" key="4">
    <source>
        <dbReference type="ARBA" id="ARBA00022679"/>
    </source>
</evidence>
<organism evidence="8 9">
    <name type="scientific">Candidatus Onthousia excrementipullorum</name>
    <dbReference type="NCBI Taxonomy" id="2840884"/>
    <lineage>
        <taxon>Bacteria</taxon>
        <taxon>Bacillati</taxon>
        <taxon>Bacillota</taxon>
        <taxon>Bacilli</taxon>
        <taxon>Candidatus Onthousia</taxon>
    </lineage>
</organism>
<evidence type="ECO:0000256" key="1">
    <source>
        <dbReference type="ARBA" id="ARBA00004240"/>
    </source>
</evidence>
<protein>
    <recommendedName>
        <fullName evidence="7">Glycosyl transferase family 28 C-terminal domain-containing protein</fullName>
    </recommendedName>
</protein>
<feature type="transmembrane region" description="Helical" evidence="6">
    <location>
        <begin position="242"/>
        <end position="262"/>
    </location>
</feature>
<dbReference type="PANTHER" id="PTHR12867:SF6">
    <property type="entry name" value="N-ACETYLGLUCOSAMINYLDIPHOSPHODOLICHOL N-ACETYLGLUCOSAMINYLTRANSFERASE"/>
    <property type="match status" value="1"/>
</dbReference>
<evidence type="ECO:0000256" key="5">
    <source>
        <dbReference type="ARBA" id="ARBA00022824"/>
    </source>
</evidence>
<dbReference type="Pfam" id="PF04101">
    <property type="entry name" value="Glyco_tran_28_C"/>
    <property type="match status" value="1"/>
</dbReference>
<dbReference type="Gene3D" id="3.40.50.2000">
    <property type="entry name" value="Glycogen Phosphorylase B"/>
    <property type="match status" value="1"/>
</dbReference>
<dbReference type="InterPro" id="IPR039042">
    <property type="entry name" value="Alg13-like"/>
</dbReference>
<feature type="transmembrane region" description="Helical" evidence="6">
    <location>
        <begin position="217"/>
        <end position="236"/>
    </location>
</feature>
<dbReference type="NCBIfam" id="NF041548">
    <property type="entry name" value="PssE"/>
    <property type="match status" value="1"/>
</dbReference>
<reference evidence="8" key="2">
    <citation type="journal article" date="2021" name="PeerJ">
        <title>Extensive microbial diversity within the chicken gut microbiome revealed by metagenomics and culture.</title>
        <authorList>
            <person name="Gilroy R."/>
            <person name="Ravi A."/>
            <person name="Getino M."/>
            <person name="Pursley I."/>
            <person name="Horton D.L."/>
            <person name="Alikhan N.F."/>
            <person name="Baker D."/>
            <person name="Gharbi K."/>
            <person name="Hall N."/>
            <person name="Watson M."/>
            <person name="Adriaenssens E.M."/>
            <person name="Foster-Nyarko E."/>
            <person name="Jarju S."/>
            <person name="Secka A."/>
            <person name="Antonio M."/>
            <person name="Oren A."/>
            <person name="Chaudhuri R.R."/>
            <person name="La Ragione R."/>
            <person name="Hildebrand F."/>
            <person name="Pallen M.J."/>
        </authorList>
    </citation>
    <scope>NUCLEOTIDE SEQUENCE</scope>
    <source>
        <strain evidence="8">CHK184-20233</strain>
    </source>
</reference>
<feature type="transmembrane region" description="Helical" evidence="6">
    <location>
        <begin position="192"/>
        <end position="210"/>
    </location>
</feature>
<comment type="caution">
    <text evidence="8">The sequence shown here is derived from an EMBL/GenBank/DDBJ whole genome shotgun (WGS) entry which is preliminary data.</text>
</comment>
<evidence type="ECO:0000259" key="7">
    <source>
        <dbReference type="Pfam" id="PF04101"/>
    </source>
</evidence>
<dbReference type="PANTHER" id="PTHR12867">
    <property type="entry name" value="GLYCOSYL TRANSFERASE-RELATED"/>
    <property type="match status" value="1"/>
</dbReference>
<dbReference type="GO" id="GO:0006488">
    <property type="term" value="P:dolichol-linked oligosaccharide biosynthetic process"/>
    <property type="evidence" value="ECO:0007669"/>
    <property type="project" value="InterPro"/>
</dbReference>
<dbReference type="SUPFAM" id="SSF53756">
    <property type="entry name" value="UDP-Glycosyltransferase/glycogen phosphorylase"/>
    <property type="match status" value="1"/>
</dbReference>
<keyword evidence="4" id="KW-0808">Transferase</keyword>
<feature type="domain" description="Glycosyl transferase family 28 C-terminal" evidence="7">
    <location>
        <begin position="1"/>
        <end position="152"/>
    </location>
</feature>
<gene>
    <name evidence="8" type="ORF">IAB38_03615</name>
</gene>